<protein>
    <submittedName>
        <fullName evidence="1">Uncharacterized protein</fullName>
    </submittedName>
</protein>
<sequence length="113" mass="12448">MTGSPGRRSADTAPAEAQEFIRRGRALAAEECEALLLLGDLINHDFSGRNARDPEFKEFAAAIGMTPAVLARYTEVAAFFPPKSRRPEMSFSWHEKLMVLLKQAGERTSGPAR</sequence>
<name>A0A5P2ATE3_STRVZ</name>
<evidence type="ECO:0000313" key="2">
    <source>
        <dbReference type="Proteomes" id="UP000324106"/>
    </source>
</evidence>
<dbReference type="RefSeq" id="WP_150268649.1">
    <property type="nucleotide sequence ID" value="NZ_CP029194.1"/>
</dbReference>
<reference evidence="1 2" key="1">
    <citation type="submission" date="2018-05" db="EMBL/GenBank/DDBJ databases">
        <title>Streptomyces venezuelae.</title>
        <authorList>
            <person name="Kim W."/>
            <person name="Lee N."/>
            <person name="Cho B.-K."/>
        </authorList>
    </citation>
    <scope>NUCLEOTIDE SEQUENCE [LARGE SCALE GENOMIC DNA]</scope>
    <source>
        <strain evidence="1 2">ATCC 15068</strain>
    </source>
</reference>
<dbReference type="AlphaFoldDB" id="A0A5P2ATE3"/>
<dbReference type="Proteomes" id="UP000324106">
    <property type="component" value="Chromosome"/>
</dbReference>
<evidence type="ECO:0000313" key="1">
    <source>
        <dbReference type="EMBL" id="QES21296.1"/>
    </source>
</evidence>
<organism evidence="1 2">
    <name type="scientific">Streptomyces venezuelae</name>
    <dbReference type="NCBI Taxonomy" id="54571"/>
    <lineage>
        <taxon>Bacteria</taxon>
        <taxon>Bacillati</taxon>
        <taxon>Actinomycetota</taxon>
        <taxon>Actinomycetes</taxon>
        <taxon>Kitasatosporales</taxon>
        <taxon>Streptomycetaceae</taxon>
        <taxon>Streptomyces</taxon>
    </lineage>
</organism>
<gene>
    <name evidence="1" type="ORF">DEJ46_21105</name>
</gene>
<accession>A0A5P2ATE3</accession>
<proteinExistence type="predicted"/>
<dbReference type="EMBL" id="CP029194">
    <property type="protein sequence ID" value="QES21296.1"/>
    <property type="molecule type" value="Genomic_DNA"/>
</dbReference>